<name>A0AAW2L219_SESRA</name>
<feature type="compositionally biased region" description="Basic residues" evidence="3">
    <location>
        <begin position="455"/>
        <end position="476"/>
    </location>
</feature>
<accession>A0AAW2L219</accession>
<dbReference type="PANTHER" id="PTHR22792:SF140">
    <property type="entry name" value="ACHILLES, ISOFORM A"/>
    <property type="match status" value="1"/>
</dbReference>
<dbReference type="InterPro" id="IPR012677">
    <property type="entry name" value="Nucleotide-bd_a/b_plait_sf"/>
</dbReference>
<dbReference type="SMART" id="SM00715">
    <property type="entry name" value="LA"/>
    <property type="match status" value="1"/>
</dbReference>
<dbReference type="SMART" id="SM00360">
    <property type="entry name" value="RRM"/>
    <property type="match status" value="2"/>
</dbReference>
<dbReference type="InterPro" id="IPR014886">
    <property type="entry name" value="La_xRRM"/>
</dbReference>
<dbReference type="InterPro" id="IPR006630">
    <property type="entry name" value="La_HTH"/>
</dbReference>
<feature type="domain" description="XRRM" evidence="6">
    <location>
        <begin position="349"/>
        <end position="475"/>
    </location>
</feature>
<dbReference type="Pfam" id="PF00076">
    <property type="entry name" value="RRM_1"/>
    <property type="match status" value="1"/>
</dbReference>
<evidence type="ECO:0000256" key="1">
    <source>
        <dbReference type="ARBA" id="ARBA00022884"/>
    </source>
</evidence>
<dbReference type="PROSITE" id="PS50102">
    <property type="entry name" value="RRM"/>
    <property type="match status" value="1"/>
</dbReference>
<dbReference type="SUPFAM" id="SSF46785">
    <property type="entry name" value="Winged helix' DNA-binding domain"/>
    <property type="match status" value="1"/>
</dbReference>
<dbReference type="Pfam" id="PF08777">
    <property type="entry name" value="RRM_3"/>
    <property type="match status" value="1"/>
</dbReference>
<dbReference type="SUPFAM" id="SSF54928">
    <property type="entry name" value="RNA-binding domain, RBD"/>
    <property type="match status" value="2"/>
</dbReference>
<feature type="region of interest" description="Disordered" evidence="3">
    <location>
        <begin position="210"/>
        <end position="243"/>
    </location>
</feature>
<evidence type="ECO:0000259" key="6">
    <source>
        <dbReference type="PROSITE" id="PS51939"/>
    </source>
</evidence>
<sequence>MAPATSLDEETAKKVIRQVEFYFSDSNLPRDAFLKKTISESEDGSILCFMFILLIHARKALVVSLALISSFSRMRGHLGLGDVKPEDVSEDTVKAVAETLRTSTFLKVSEDGKKVGRVTELAKPEEVIKQSDERTIAASPLEYDVKIEDVETFFGKYAKVNSVRLPRHVVDNRLFCGTALIEFSSEEDASNILKQTLNYSGVELELKPKKDFDTERAKQEEEAAKTRTQVGSNRREKANAEPDYPKGLIVAFKLKSISAEDSTTQNGNHESVSDDADVSKKDGEQDKTQVNSEEAGQDVADMTTNHVENAGKDEEEEAAKTGGETEAQEPEDAEKSPDNQDDKEDQGSGEGKTNIASYKDNKDVVLREDLKSIFQKFGTVKFIDFKIGSDSGYVRFEDSGAAQKARAAAVLTEEGGLIVKNFIATLDPVTGEAEKEYWSLLRNNQEKYRDNYKSNRGRGGRHNRGGRHFGGKHHRSRENDSANRPSKVQKVGAA</sequence>
<dbReference type="EMBL" id="JACGWJ010000026">
    <property type="protein sequence ID" value="KAL0311993.1"/>
    <property type="molecule type" value="Genomic_DNA"/>
</dbReference>
<feature type="region of interest" description="Disordered" evidence="3">
    <location>
        <begin position="260"/>
        <end position="356"/>
    </location>
</feature>
<dbReference type="GO" id="GO:1990904">
    <property type="term" value="C:ribonucleoprotein complex"/>
    <property type="evidence" value="ECO:0007669"/>
    <property type="project" value="UniProtKB-UniRule"/>
</dbReference>
<dbReference type="InterPro" id="IPR036390">
    <property type="entry name" value="WH_DNA-bd_sf"/>
</dbReference>
<feature type="compositionally biased region" description="Basic and acidic residues" evidence="3">
    <location>
        <begin position="277"/>
        <end position="287"/>
    </location>
</feature>
<evidence type="ECO:0000256" key="3">
    <source>
        <dbReference type="SAM" id="MobiDB-lite"/>
    </source>
</evidence>
<feature type="region of interest" description="Disordered" evidence="3">
    <location>
        <begin position="449"/>
        <end position="494"/>
    </location>
</feature>
<evidence type="ECO:0000259" key="4">
    <source>
        <dbReference type="PROSITE" id="PS50102"/>
    </source>
</evidence>
<feature type="compositionally biased region" description="Basic and acidic residues" evidence="3">
    <location>
        <begin position="233"/>
        <end position="243"/>
    </location>
</feature>
<protein>
    <submittedName>
        <fullName evidence="7">La protein 1</fullName>
    </submittedName>
</protein>
<dbReference type="AlphaFoldDB" id="A0AAW2L219"/>
<dbReference type="InterPro" id="IPR036388">
    <property type="entry name" value="WH-like_DNA-bd_sf"/>
</dbReference>
<dbReference type="InterPro" id="IPR045180">
    <property type="entry name" value="La_dom_prot"/>
</dbReference>
<evidence type="ECO:0000259" key="5">
    <source>
        <dbReference type="PROSITE" id="PS50961"/>
    </source>
</evidence>
<dbReference type="PROSITE" id="PS51939">
    <property type="entry name" value="XRRM"/>
    <property type="match status" value="1"/>
</dbReference>
<evidence type="ECO:0000256" key="2">
    <source>
        <dbReference type="PROSITE-ProRule" id="PRU00332"/>
    </source>
</evidence>
<dbReference type="CDD" id="cd08030">
    <property type="entry name" value="LA_like_plant"/>
    <property type="match status" value="1"/>
</dbReference>
<dbReference type="PROSITE" id="PS50961">
    <property type="entry name" value="HTH_LA"/>
    <property type="match status" value="1"/>
</dbReference>
<evidence type="ECO:0000313" key="7">
    <source>
        <dbReference type="EMBL" id="KAL0311993.1"/>
    </source>
</evidence>
<feature type="domain" description="RRM" evidence="4">
    <location>
        <begin position="134"/>
        <end position="219"/>
    </location>
</feature>
<dbReference type="PANTHER" id="PTHR22792">
    <property type="entry name" value="LUPUS LA PROTEIN-RELATED"/>
    <property type="match status" value="1"/>
</dbReference>
<feature type="compositionally biased region" description="Polar residues" evidence="3">
    <location>
        <begin position="260"/>
        <end position="270"/>
    </location>
</feature>
<reference evidence="7" key="1">
    <citation type="submission" date="2020-06" db="EMBL/GenBank/DDBJ databases">
        <authorList>
            <person name="Li T."/>
            <person name="Hu X."/>
            <person name="Zhang T."/>
            <person name="Song X."/>
            <person name="Zhang H."/>
            <person name="Dai N."/>
            <person name="Sheng W."/>
            <person name="Hou X."/>
            <person name="Wei L."/>
        </authorList>
    </citation>
    <scope>NUCLEOTIDE SEQUENCE</scope>
    <source>
        <strain evidence="7">G02</strain>
        <tissue evidence="7">Leaf</tissue>
    </source>
</reference>
<dbReference type="Gene3D" id="1.10.10.10">
    <property type="entry name" value="Winged helix-like DNA-binding domain superfamily/Winged helix DNA-binding domain"/>
    <property type="match status" value="1"/>
</dbReference>
<dbReference type="GO" id="GO:0005634">
    <property type="term" value="C:nucleus"/>
    <property type="evidence" value="ECO:0007669"/>
    <property type="project" value="TreeGrafter"/>
</dbReference>
<dbReference type="Pfam" id="PF05383">
    <property type="entry name" value="La"/>
    <property type="match status" value="1"/>
</dbReference>
<dbReference type="CDD" id="cd12291">
    <property type="entry name" value="RRM1_La"/>
    <property type="match status" value="1"/>
</dbReference>
<feature type="compositionally biased region" description="Basic and acidic residues" evidence="3">
    <location>
        <begin position="210"/>
        <end position="225"/>
    </location>
</feature>
<keyword evidence="1 2" id="KW-0694">RNA-binding</keyword>
<gene>
    <name evidence="7" type="ORF">Sradi_5598600</name>
</gene>
<comment type="caution">
    <text evidence="7">The sequence shown here is derived from an EMBL/GenBank/DDBJ whole genome shotgun (WGS) entry which is preliminary data.</text>
</comment>
<reference evidence="7" key="2">
    <citation type="journal article" date="2024" name="Plant">
        <title>Genomic evolution and insights into agronomic trait innovations of Sesamum species.</title>
        <authorList>
            <person name="Miao H."/>
            <person name="Wang L."/>
            <person name="Qu L."/>
            <person name="Liu H."/>
            <person name="Sun Y."/>
            <person name="Le M."/>
            <person name="Wang Q."/>
            <person name="Wei S."/>
            <person name="Zheng Y."/>
            <person name="Lin W."/>
            <person name="Duan Y."/>
            <person name="Cao H."/>
            <person name="Xiong S."/>
            <person name="Wang X."/>
            <person name="Wei L."/>
            <person name="Li C."/>
            <person name="Ma Q."/>
            <person name="Ju M."/>
            <person name="Zhao R."/>
            <person name="Li G."/>
            <person name="Mu C."/>
            <person name="Tian Q."/>
            <person name="Mei H."/>
            <person name="Zhang T."/>
            <person name="Gao T."/>
            <person name="Zhang H."/>
        </authorList>
    </citation>
    <scope>NUCLEOTIDE SEQUENCE</scope>
    <source>
        <strain evidence="7">G02</strain>
    </source>
</reference>
<dbReference type="InterPro" id="IPR035979">
    <property type="entry name" value="RBD_domain_sf"/>
</dbReference>
<dbReference type="InterPro" id="IPR000504">
    <property type="entry name" value="RRM_dom"/>
</dbReference>
<organism evidence="7">
    <name type="scientific">Sesamum radiatum</name>
    <name type="common">Black benniseed</name>
    <dbReference type="NCBI Taxonomy" id="300843"/>
    <lineage>
        <taxon>Eukaryota</taxon>
        <taxon>Viridiplantae</taxon>
        <taxon>Streptophyta</taxon>
        <taxon>Embryophyta</taxon>
        <taxon>Tracheophyta</taxon>
        <taxon>Spermatophyta</taxon>
        <taxon>Magnoliopsida</taxon>
        <taxon>eudicotyledons</taxon>
        <taxon>Gunneridae</taxon>
        <taxon>Pentapetalae</taxon>
        <taxon>asterids</taxon>
        <taxon>lamiids</taxon>
        <taxon>Lamiales</taxon>
        <taxon>Pedaliaceae</taxon>
        <taxon>Sesamum</taxon>
    </lineage>
</organism>
<feature type="domain" description="HTH La-type RNA-binding" evidence="5">
    <location>
        <begin position="5"/>
        <end position="125"/>
    </location>
</feature>
<proteinExistence type="predicted"/>
<dbReference type="GO" id="GO:0003729">
    <property type="term" value="F:mRNA binding"/>
    <property type="evidence" value="ECO:0007669"/>
    <property type="project" value="TreeGrafter"/>
</dbReference>
<dbReference type="Gene3D" id="3.30.70.330">
    <property type="match status" value="2"/>
</dbReference>